<sequence>MYFRGSLDYYNCYDYLRVLKFNRSSATPTKWQDEGLICADTVSDLIVSPDLLLITFDSNTYSEGTGFQFAFTESSTNQCSN</sequence>
<dbReference type="SUPFAM" id="SSF49854">
    <property type="entry name" value="Spermadhesin, CUB domain"/>
    <property type="match status" value="1"/>
</dbReference>
<dbReference type="EMBL" id="CAXLJM020000133">
    <property type="protein sequence ID" value="CAL8140133.1"/>
    <property type="molecule type" value="Genomic_DNA"/>
</dbReference>
<name>A0ABP1RZW7_9HEXA</name>
<keyword evidence="2" id="KW-1185">Reference proteome</keyword>
<dbReference type="Proteomes" id="UP001642540">
    <property type="component" value="Unassembled WGS sequence"/>
</dbReference>
<evidence type="ECO:0000313" key="2">
    <source>
        <dbReference type="Proteomes" id="UP001642540"/>
    </source>
</evidence>
<accession>A0ABP1RZW7</accession>
<reference evidence="1 2" key="1">
    <citation type="submission" date="2024-08" db="EMBL/GenBank/DDBJ databases">
        <authorList>
            <person name="Cucini C."/>
            <person name="Frati F."/>
        </authorList>
    </citation>
    <scope>NUCLEOTIDE SEQUENCE [LARGE SCALE GENOMIC DNA]</scope>
</reference>
<proteinExistence type="predicted"/>
<gene>
    <name evidence="1" type="ORF">ODALV1_LOCUS28159</name>
</gene>
<protein>
    <recommendedName>
        <fullName evidence="3">CUB domain-containing protein</fullName>
    </recommendedName>
</protein>
<evidence type="ECO:0008006" key="3">
    <source>
        <dbReference type="Google" id="ProtNLM"/>
    </source>
</evidence>
<evidence type="ECO:0000313" key="1">
    <source>
        <dbReference type="EMBL" id="CAL8140133.1"/>
    </source>
</evidence>
<comment type="caution">
    <text evidence="1">The sequence shown here is derived from an EMBL/GenBank/DDBJ whole genome shotgun (WGS) entry which is preliminary data.</text>
</comment>
<organism evidence="1 2">
    <name type="scientific">Orchesella dallaii</name>
    <dbReference type="NCBI Taxonomy" id="48710"/>
    <lineage>
        <taxon>Eukaryota</taxon>
        <taxon>Metazoa</taxon>
        <taxon>Ecdysozoa</taxon>
        <taxon>Arthropoda</taxon>
        <taxon>Hexapoda</taxon>
        <taxon>Collembola</taxon>
        <taxon>Entomobryomorpha</taxon>
        <taxon>Entomobryoidea</taxon>
        <taxon>Orchesellidae</taxon>
        <taxon>Orchesellinae</taxon>
        <taxon>Orchesella</taxon>
    </lineage>
</organism>
<dbReference type="InterPro" id="IPR035914">
    <property type="entry name" value="Sperma_CUB_dom_sf"/>
</dbReference>